<accession>A0AAD7A8X9</accession>
<feature type="compositionally biased region" description="Low complexity" evidence="1">
    <location>
        <begin position="618"/>
        <end position="628"/>
    </location>
</feature>
<organism evidence="2 3">
    <name type="scientific">Mycena albidolilacea</name>
    <dbReference type="NCBI Taxonomy" id="1033008"/>
    <lineage>
        <taxon>Eukaryota</taxon>
        <taxon>Fungi</taxon>
        <taxon>Dikarya</taxon>
        <taxon>Basidiomycota</taxon>
        <taxon>Agaricomycotina</taxon>
        <taxon>Agaricomycetes</taxon>
        <taxon>Agaricomycetidae</taxon>
        <taxon>Agaricales</taxon>
        <taxon>Marasmiineae</taxon>
        <taxon>Mycenaceae</taxon>
        <taxon>Mycena</taxon>
    </lineage>
</organism>
<evidence type="ECO:0000313" key="2">
    <source>
        <dbReference type="EMBL" id="KAJ7352358.1"/>
    </source>
</evidence>
<evidence type="ECO:0000313" key="3">
    <source>
        <dbReference type="Proteomes" id="UP001218218"/>
    </source>
</evidence>
<name>A0AAD7A8X9_9AGAR</name>
<feature type="region of interest" description="Disordered" evidence="1">
    <location>
        <begin position="557"/>
        <end position="641"/>
    </location>
</feature>
<reference evidence="2" key="1">
    <citation type="submission" date="2023-03" db="EMBL/GenBank/DDBJ databases">
        <title>Massive genome expansion in bonnet fungi (Mycena s.s.) driven by repeated elements and novel gene families across ecological guilds.</title>
        <authorList>
            <consortium name="Lawrence Berkeley National Laboratory"/>
            <person name="Harder C.B."/>
            <person name="Miyauchi S."/>
            <person name="Viragh M."/>
            <person name="Kuo A."/>
            <person name="Thoen E."/>
            <person name="Andreopoulos B."/>
            <person name="Lu D."/>
            <person name="Skrede I."/>
            <person name="Drula E."/>
            <person name="Henrissat B."/>
            <person name="Morin E."/>
            <person name="Kohler A."/>
            <person name="Barry K."/>
            <person name="LaButti K."/>
            <person name="Morin E."/>
            <person name="Salamov A."/>
            <person name="Lipzen A."/>
            <person name="Mereny Z."/>
            <person name="Hegedus B."/>
            <person name="Baldrian P."/>
            <person name="Stursova M."/>
            <person name="Weitz H."/>
            <person name="Taylor A."/>
            <person name="Grigoriev I.V."/>
            <person name="Nagy L.G."/>
            <person name="Martin F."/>
            <person name="Kauserud H."/>
        </authorList>
    </citation>
    <scope>NUCLEOTIDE SEQUENCE</scope>
    <source>
        <strain evidence="2">CBHHK002</strain>
    </source>
</reference>
<sequence>MAPGANYMGGKRNAARARSKDTTGRAQRNHFTRQRRDILSKGLGGRAKNDTTSNPYGPKVSASDIELSHAKHLAPRFEDPSPVDVSSRSRSPPSKPRNRYHTRSSSGSRSSKILEALDTTEPLAMRAAMDKVLSIPDLAGLSTQESPRARTPPRATTRAQKIRVAQSSSPSKILQRQDDNFEELEFGYMGVEDANTVTDESGDYYSEPEQGNGSYERASPFFNAVLCDVNLLRQVLDSTMTSPSSLGFKISEPFRRRTAADSLSNQENRSPSPPANLGTKLLPPPPNLPPVTLSSHSAAFTHAPFHTSPYDQDDRGAPNATCKMVLRDSLYDYQDPWGAIGVILGLEEGQADTGDAKFPETFEDPMAEIHLDRPQSPEDGTASPAHHLYSAPSNSTSIPPLECHRGTSLSYAEGDHPELGSPPLAPDHSASQFDCDDFDDDDIPLGSAYIDADSIHEPEDLQRDVTPEIHSGPAPHSKSKHYANEYNYNSVSPTRSSLSLANSRHDLNKSDPTTPTNSTLPFLAHEAEDWADSSDEYNPPTPDIDSKLLLSARVQPGSRSVSKYCSNTLSTTPDNTAISPSPSDSAHIEPQHGPNSPTPSVNVSPSLHHYRYESDAVSVSSARGLSPRSSPPPRPNFGGEILPKFAKFPSPVVLPKRTAAHTSAYIRTVPPVHFSHTSSKSSPLRASHQLGSSTTRSPFSFLRIRPRDEVGSSQPTRLDTERRIFNLDHLDRATYPSEKIITDIHDDTRRTGRDPTQCVEENTGSQRREPERFFGNLCLFSDDIDVPESDD</sequence>
<feature type="region of interest" description="Disordered" evidence="1">
    <location>
        <begin position="371"/>
        <end position="446"/>
    </location>
</feature>
<dbReference type="Proteomes" id="UP001218218">
    <property type="component" value="Unassembled WGS sequence"/>
</dbReference>
<protein>
    <submittedName>
        <fullName evidence="2">Uncharacterized protein</fullName>
    </submittedName>
</protein>
<dbReference type="AlphaFoldDB" id="A0AAD7A8X9"/>
<feature type="region of interest" description="Disordered" evidence="1">
    <location>
        <begin position="1"/>
        <end position="117"/>
    </location>
</feature>
<proteinExistence type="predicted"/>
<feature type="region of interest" description="Disordered" evidence="1">
    <location>
        <begin position="257"/>
        <end position="285"/>
    </location>
</feature>
<feature type="compositionally biased region" description="Polar residues" evidence="1">
    <location>
        <begin position="557"/>
        <end position="584"/>
    </location>
</feature>
<feature type="region of interest" description="Disordered" evidence="1">
    <location>
        <begin position="747"/>
        <end position="770"/>
    </location>
</feature>
<feature type="region of interest" description="Disordered" evidence="1">
    <location>
        <begin position="673"/>
        <end position="699"/>
    </location>
</feature>
<dbReference type="EMBL" id="JARIHO010000012">
    <property type="protein sequence ID" value="KAJ7352358.1"/>
    <property type="molecule type" value="Genomic_DNA"/>
</dbReference>
<feature type="region of interest" description="Disordered" evidence="1">
    <location>
        <begin position="137"/>
        <end position="175"/>
    </location>
</feature>
<feature type="compositionally biased region" description="Low complexity" evidence="1">
    <location>
        <begin position="80"/>
        <end position="92"/>
    </location>
</feature>
<gene>
    <name evidence="2" type="ORF">DFH08DRAFT_990951</name>
</gene>
<evidence type="ECO:0000256" key="1">
    <source>
        <dbReference type="SAM" id="MobiDB-lite"/>
    </source>
</evidence>
<feature type="compositionally biased region" description="Polar residues" evidence="1">
    <location>
        <begin position="675"/>
        <end position="698"/>
    </location>
</feature>
<feature type="compositionally biased region" description="Low complexity" evidence="1">
    <location>
        <begin position="594"/>
        <end position="606"/>
    </location>
</feature>
<comment type="caution">
    <text evidence="2">The sequence shown here is derived from an EMBL/GenBank/DDBJ whole genome shotgun (WGS) entry which is preliminary data.</text>
</comment>
<feature type="compositionally biased region" description="Polar residues" evidence="1">
    <location>
        <begin position="165"/>
        <end position="174"/>
    </location>
</feature>
<feature type="compositionally biased region" description="Polar residues" evidence="1">
    <location>
        <begin position="261"/>
        <end position="270"/>
    </location>
</feature>
<feature type="compositionally biased region" description="Acidic residues" evidence="1">
    <location>
        <begin position="434"/>
        <end position="443"/>
    </location>
</feature>
<keyword evidence="3" id="KW-1185">Reference proteome</keyword>